<organism evidence="3 4">
    <name type="scientific">Terriglobus roseus</name>
    <dbReference type="NCBI Taxonomy" id="392734"/>
    <lineage>
        <taxon>Bacteria</taxon>
        <taxon>Pseudomonadati</taxon>
        <taxon>Acidobacteriota</taxon>
        <taxon>Terriglobia</taxon>
        <taxon>Terriglobales</taxon>
        <taxon>Acidobacteriaceae</taxon>
        <taxon>Terriglobus</taxon>
    </lineage>
</organism>
<keyword evidence="1" id="KW-1133">Transmembrane helix</keyword>
<accession>A0A1G7PSW7</accession>
<evidence type="ECO:0000256" key="1">
    <source>
        <dbReference type="SAM" id="Phobius"/>
    </source>
</evidence>
<dbReference type="Proteomes" id="UP000182427">
    <property type="component" value="Chromosome I"/>
</dbReference>
<dbReference type="Pfam" id="PF09835">
    <property type="entry name" value="DUF2062"/>
    <property type="match status" value="1"/>
</dbReference>
<dbReference type="InterPro" id="IPR018639">
    <property type="entry name" value="DUF2062"/>
</dbReference>
<dbReference type="EMBL" id="LT629690">
    <property type="protein sequence ID" value="SDF89432.1"/>
    <property type="molecule type" value="Genomic_DNA"/>
</dbReference>
<protein>
    <recommendedName>
        <fullName evidence="2">DUF2062 domain-containing protein</fullName>
    </recommendedName>
</protein>
<gene>
    <name evidence="3" type="ORF">SAMN05444167_3616</name>
</gene>
<proteinExistence type="predicted"/>
<dbReference type="AlphaFoldDB" id="A0A1G7PSW7"/>
<sequence length="170" mass="19541">MFGVPQSVREFLRCKVLRPLLRLLRGGVTPRRLAWSLALGMMIGINPTVGVTTVLLILIAWLFRLSQTASQIGSHIVAPLHVLLFLPFIQAGVHLFRTRRLPFTRQQLHHLSHHPILMVRNIWQWEWHALIVWGAIAVILTPLLAIYLRRALVLLMRRHPTLMHTPPATH</sequence>
<dbReference type="PANTHER" id="PTHR35102:SF1">
    <property type="entry name" value="E3 UBIQUITIN-PROTEIN LIGASE"/>
    <property type="match status" value="1"/>
</dbReference>
<keyword evidence="4" id="KW-1185">Reference proteome</keyword>
<dbReference type="PANTHER" id="PTHR35102">
    <property type="entry name" value="E3 UBIQUITIN-PROTEIN LIGASE"/>
    <property type="match status" value="1"/>
</dbReference>
<feature type="transmembrane region" description="Helical" evidence="1">
    <location>
        <begin position="75"/>
        <end position="96"/>
    </location>
</feature>
<name>A0A1G7PSW7_9BACT</name>
<feature type="transmembrane region" description="Helical" evidence="1">
    <location>
        <begin position="33"/>
        <end position="63"/>
    </location>
</feature>
<evidence type="ECO:0000313" key="4">
    <source>
        <dbReference type="Proteomes" id="UP000182427"/>
    </source>
</evidence>
<evidence type="ECO:0000259" key="2">
    <source>
        <dbReference type="Pfam" id="PF09835"/>
    </source>
</evidence>
<evidence type="ECO:0000313" key="3">
    <source>
        <dbReference type="EMBL" id="SDF89432.1"/>
    </source>
</evidence>
<feature type="domain" description="DUF2062" evidence="2">
    <location>
        <begin position="20"/>
        <end position="151"/>
    </location>
</feature>
<keyword evidence="1" id="KW-0472">Membrane</keyword>
<reference evidence="3 4" key="1">
    <citation type="submission" date="2016-10" db="EMBL/GenBank/DDBJ databases">
        <authorList>
            <person name="de Groot N.N."/>
        </authorList>
    </citation>
    <scope>NUCLEOTIDE SEQUENCE [LARGE SCALE GENOMIC DNA]</scope>
    <source>
        <strain evidence="3 4">GAS232</strain>
    </source>
</reference>
<dbReference type="OrthoDB" id="123362at2"/>
<feature type="transmembrane region" description="Helical" evidence="1">
    <location>
        <begin position="127"/>
        <end position="148"/>
    </location>
</feature>
<keyword evidence="1" id="KW-0812">Transmembrane</keyword>